<dbReference type="PROSITE" id="PS50110">
    <property type="entry name" value="RESPONSE_REGULATORY"/>
    <property type="match status" value="1"/>
</dbReference>
<dbReference type="Gene3D" id="3.40.50.2300">
    <property type="match status" value="1"/>
</dbReference>
<comment type="caution">
    <text evidence="3">The sequence shown here is derived from an EMBL/GenBank/DDBJ whole genome shotgun (WGS) entry which is preliminary data.</text>
</comment>
<gene>
    <name evidence="3" type="ORF">GCM10022214_24540</name>
</gene>
<comment type="caution">
    <text evidence="1">Lacks conserved residue(s) required for the propagation of feature annotation.</text>
</comment>
<dbReference type="Proteomes" id="UP001500683">
    <property type="component" value="Unassembled WGS sequence"/>
</dbReference>
<dbReference type="RefSeq" id="WP_344945388.1">
    <property type="nucleotide sequence ID" value="NZ_BAAAZG010000014.1"/>
</dbReference>
<accession>A0ABP7VJM2</accession>
<reference evidence="4" key="1">
    <citation type="journal article" date="2019" name="Int. J. Syst. Evol. Microbiol.">
        <title>The Global Catalogue of Microorganisms (GCM) 10K type strain sequencing project: providing services to taxonomists for standard genome sequencing and annotation.</title>
        <authorList>
            <consortium name="The Broad Institute Genomics Platform"/>
            <consortium name="The Broad Institute Genome Sequencing Center for Infectious Disease"/>
            <person name="Wu L."/>
            <person name="Ma J."/>
        </authorList>
    </citation>
    <scope>NUCLEOTIDE SEQUENCE [LARGE SCALE GENOMIC DNA]</scope>
    <source>
        <strain evidence="4">JCM 16702</strain>
    </source>
</reference>
<organism evidence="3 4">
    <name type="scientific">Actinomadura miaoliensis</name>
    <dbReference type="NCBI Taxonomy" id="430685"/>
    <lineage>
        <taxon>Bacteria</taxon>
        <taxon>Bacillati</taxon>
        <taxon>Actinomycetota</taxon>
        <taxon>Actinomycetes</taxon>
        <taxon>Streptosporangiales</taxon>
        <taxon>Thermomonosporaceae</taxon>
        <taxon>Actinomadura</taxon>
    </lineage>
</organism>
<evidence type="ECO:0000313" key="3">
    <source>
        <dbReference type="EMBL" id="GAA4068656.1"/>
    </source>
</evidence>
<dbReference type="SUPFAM" id="SSF52172">
    <property type="entry name" value="CheY-like"/>
    <property type="match status" value="1"/>
</dbReference>
<dbReference type="InterPro" id="IPR011006">
    <property type="entry name" value="CheY-like_superfamily"/>
</dbReference>
<evidence type="ECO:0000256" key="1">
    <source>
        <dbReference type="PROSITE-ProRule" id="PRU00169"/>
    </source>
</evidence>
<keyword evidence="4" id="KW-1185">Reference proteome</keyword>
<dbReference type="EMBL" id="BAAAZG010000014">
    <property type="protein sequence ID" value="GAA4068656.1"/>
    <property type="molecule type" value="Genomic_DNA"/>
</dbReference>
<protein>
    <recommendedName>
        <fullName evidence="2">Response regulatory domain-containing protein</fullName>
    </recommendedName>
</protein>
<proteinExistence type="predicted"/>
<feature type="domain" description="Response regulatory" evidence="2">
    <location>
        <begin position="1"/>
        <end position="64"/>
    </location>
</feature>
<evidence type="ECO:0000259" key="2">
    <source>
        <dbReference type="PROSITE" id="PS50110"/>
    </source>
</evidence>
<evidence type="ECO:0000313" key="4">
    <source>
        <dbReference type="Proteomes" id="UP001500683"/>
    </source>
</evidence>
<sequence length="66" mass="7071">MLPDGDGADLLAWLRGGERTRTVPVLLLTAAARESAHLADGVLTRVLRKPFDLSEYNAALSALTSH</sequence>
<name>A0ABP7VJM2_9ACTN</name>
<dbReference type="InterPro" id="IPR001789">
    <property type="entry name" value="Sig_transdc_resp-reg_receiver"/>
</dbReference>